<reference evidence="3 4" key="1">
    <citation type="submission" date="2024-01" db="EMBL/GenBank/DDBJ databases">
        <title>The genome of the rayed Mediterranean limpet Patella caerulea (Linnaeus, 1758).</title>
        <authorList>
            <person name="Anh-Thu Weber A."/>
            <person name="Halstead-Nussloch G."/>
        </authorList>
    </citation>
    <scope>NUCLEOTIDE SEQUENCE [LARGE SCALE GENOMIC DNA]</scope>
    <source>
        <strain evidence="3">AATW-2023a</strain>
        <tissue evidence="3">Whole specimen</tissue>
    </source>
</reference>
<feature type="domain" description="ZAD" evidence="2">
    <location>
        <begin position="6"/>
        <end position="80"/>
    </location>
</feature>
<dbReference type="GO" id="GO:0005634">
    <property type="term" value="C:nucleus"/>
    <property type="evidence" value="ECO:0007669"/>
    <property type="project" value="InterPro"/>
</dbReference>
<evidence type="ECO:0000313" key="4">
    <source>
        <dbReference type="Proteomes" id="UP001347796"/>
    </source>
</evidence>
<dbReference type="EMBL" id="JAZGQO010000003">
    <property type="protein sequence ID" value="KAK6188812.1"/>
    <property type="molecule type" value="Genomic_DNA"/>
</dbReference>
<proteinExistence type="predicted"/>
<keyword evidence="1" id="KW-0479">Metal-binding</keyword>
<feature type="binding site" evidence="1">
    <location>
        <position position="56"/>
    </location>
    <ligand>
        <name>Zn(2+)</name>
        <dbReference type="ChEBI" id="CHEBI:29105"/>
    </ligand>
</feature>
<name>A0AAN8K3Z2_PATCE</name>
<dbReference type="PROSITE" id="PS51915">
    <property type="entry name" value="ZAD"/>
    <property type="match status" value="1"/>
</dbReference>
<keyword evidence="1" id="KW-0863">Zinc-finger</keyword>
<comment type="caution">
    <text evidence="3">The sequence shown here is derived from an EMBL/GenBank/DDBJ whole genome shotgun (WGS) entry which is preliminary data.</text>
</comment>
<dbReference type="SUPFAM" id="SSF57716">
    <property type="entry name" value="Glucocorticoid receptor-like (DNA-binding domain)"/>
    <property type="match status" value="1"/>
</dbReference>
<feature type="binding site" evidence="1">
    <location>
        <position position="53"/>
    </location>
    <ligand>
        <name>Zn(2+)</name>
        <dbReference type="ChEBI" id="CHEBI:29105"/>
    </ligand>
</feature>
<keyword evidence="4" id="KW-1185">Reference proteome</keyword>
<dbReference type="InterPro" id="IPR012934">
    <property type="entry name" value="Znf_AD"/>
</dbReference>
<dbReference type="Proteomes" id="UP001347796">
    <property type="component" value="Unassembled WGS sequence"/>
</dbReference>
<organism evidence="3 4">
    <name type="scientific">Patella caerulea</name>
    <name type="common">Rayed Mediterranean limpet</name>
    <dbReference type="NCBI Taxonomy" id="87958"/>
    <lineage>
        <taxon>Eukaryota</taxon>
        <taxon>Metazoa</taxon>
        <taxon>Spiralia</taxon>
        <taxon>Lophotrochozoa</taxon>
        <taxon>Mollusca</taxon>
        <taxon>Gastropoda</taxon>
        <taxon>Patellogastropoda</taxon>
        <taxon>Patelloidea</taxon>
        <taxon>Patellidae</taxon>
        <taxon>Patella</taxon>
    </lineage>
</organism>
<evidence type="ECO:0000313" key="3">
    <source>
        <dbReference type="EMBL" id="KAK6188812.1"/>
    </source>
</evidence>
<gene>
    <name evidence="3" type="ORF">SNE40_004911</name>
</gene>
<protein>
    <recommendedName>
        <fullName evidence="2">ZAD domain-containing protein</fullName>
    </recommendedName>
</protein>
<keyword evidence="1" id="KW-0862">Zinc</keyword>
<dbReference type="AlphaFoldDB" id="A0AAN8K3Z2"/>
<accession>A0AAN8K3Z2</accession>
<feature type="binding site" evidence="1">
    <location>
        <position position="8"/>
    </location>
    <ligand>
        <name>Zn(2+)</name>
        <dbReference type="ChEBI" id="CHEBI:29105"/>
    </ligand>
</feature>
<sequence>MDDRLSFCRICSRILGVKYRRCIFSRAFLVVSELQEVLGYDPVIGDGLPSYICRVCYARLTRIQTVTKLIATKLDSLKEERRNLISDLKSKISQNELSPGSVVFRIQQEIQPTKSIVIQPTKSAVTTKAVIPIAIQPNIQLTQSPVTTKAVIPTAIQPNIQLTKSAVTTKTVVPIAIQPDIRPIQSAVTTKAVVPIAIQPVIQPTQLSVTTKGVVPFAIQSEIQPTQSAVTTKAVVPFAIQPDIQPTKNFTVSLLKENKVGIRTCII</sequence>
<evidence type="ECO:0000256" key="1">
    <source>
        <dbReference type="PROSITE-ProRule" id="PRU01263"/>
    </source>
</evidence>
<evidence type="ECO:0000259" key="2">
    <source>
        <dbReference type="PROSITE" id="PS51915"/>
    </source>
</evidence>
<dbReference type="GO" id="GO:0008270">
    <property type="term" value="F:zinc ion binding"/>
    <property type="evidence" value="ECO:0007669"/>
    <property type="project" value="UniProtKB-UniRule"/>
</dbReference>
<feature type="binding site" evidence="1">
    <location>
        <position position="11"/>
    </location>
    <ligand>
        <name>Zn(2+)</name>
        <dbReference type="ChEBI" id="CHEBI:29105"/>
    </ligand>
</feature>